<proteinExistence type="predicted"/>
<dbReference type="OrthoDB" id="1695393at2759"/>
<evidence type="ECO:0000256" key="1">
    <source>
        <dbReference type="SAM" id="MobiDB-lite"/>
    </source>
</evidence>
<feature type="compositionally biased region" description="Low complexity" evidence="1">
    <location>
        <begin position="153"/>
        <end position="164"/>
    </location>
</feature>
<feature type="compositionally biased region" description="Polar residues" evidence="1">
    <location>
        <begin position="129"/>
        <end position="138"/>
    </location>
</feature>
<feature type="region of interest" description="Disordered" evidence="1">
    <location>
        <begin position="123"/>
        <end position="186"/>
    </location>
</feature>
<organism evidence="2 3">
    <name type="scientific">Dibothriocephalus latus</name>
    <name type="common">Fish tapeworm</name>
    <name type="synonym">Diphyllobothrium latum</name>
    <dbReference type="NCBI Taxonomy" id="60516"/>
    <lineage>
        <taxon>Eukaryota</taxon>
        <taxon>Metazoa</taxon>
        <taxon>Spiralia</taxon>
        <taxon>Lophotrochozoa</taxon>
        <taxon>Platyhelminthes</taxon>
        <taxon>Cestoda</taxon>
        <taxon>Eucestoda</taxon>
        <taxon>Diphyllobothriidea</taxon>
        <taxon>Diphyllobothriidae</taxon>
        <taxon>Dibothriocephalus</taxon>
    </lineage>
</organism>
<gene>
    <name evidence="2" type="ORF">DILT_LOCUS7171</name>
</gene>
<dbReference type="AlphaFoldDB" id="A0A3P7LDE8"/>
<evidence type="ECO:0000313" key="2">
    <source>
        <dbReference type="EMBL" id="VDN11340.1"/>
    </source>
</evidence>
<dbReference type="Proteomes" id="UP000281553">
    <property type="component" value="Unassembled WGS sequence"/>
</dbReference>
<protein>
    <submittedName>
        <fullName evidence="2">Uncharacterized protein</fullName>
    </submittedName>
</protein>
<sequence length="186" mass="20810">MDMVSADASVSPLETTQKHVQLQRPHWEILVTGLLQVLNKLFPTCSDNFRDEKILPWLFRLTEVNNRSPDSEQRQRLVQRLIAVFSTAAFCLGTEPSMTTWVMPGLDRLRLDLIEAGDKDAAEELEQLPSPTSSTENKPASGLREKLSNLLESTTHSTSSSSSKTGHHRTNSATLSRKVFAFSKRS</sequence>
<keyword evidence="3" id="KW-1185">Reference proteome</keyword>
<dbReference type="EMBL" id="UYRU01051233">
    <property type="protein sequence ID" value="VDN11340.1"/>
    <property type="molecule type" value="Genomic_DNA"/>
</dbReference>
<evidence type="ECO:0000313" key="3">
    <source>
        <dbReference type="Proteomes" id="UP000281553"/>
    </source>
</evidence>
<reference evidence="2 3" key="1">
    <citation type="submission" date="2018-11" db="EMBL/GenBank/DDBJ databases">
        <authorList>
            <consortium name="Pathogen Informatics"/>
        </authorList>
    </citation>
    <scope>NUCLEOTIDE SEQUENCE [LARGE SCALE GENOMIC DNA]</scope>
</reference>
<name>A0A3P7LDE8_DIBLA</name>
<accession>A0A3P7LDE8</accession>